<evidence type="ECO:0000256" key="2">
    <source>
        <dbReference type="ARBA" id="ARBA00005582"/>
    </source>
</evidence>
<dbReference type="GO" id="GO:0016787">
    <property type="term" value="F:hydrolase activity"/>
    <property type="evidence" value="ECO:0007669"/>
    <property type="project" value="UniProtKB-KW"/>
</dbReference>
<keyword evidence="8" id="KW-1185">Reference proteome</keyword>
<sequence length="175" mass="18873">MTTPDRNDEDPGRQERPERVTPRPNAVVGVGLVVVGPDGRVLLGQAHDGRWELPGGKVDPGEDFERAAARELAEETDLRVSPEGIRVLSVQIDAKAGTTRLTAAAVTTTAEGVPAVTEPHKIVRWEWFAPAEIPAALYSPSAAVLRAWRPDLTTLPRPTSATYAYPTAPSRNQPL</sequence>
<name>A0A919LDD9_9ACTN</name>
<evidence type="ECO:0000313" key="7">
    <source>
        <dbReference type="EMBL" id="GHI86346.1"/>
    </source>
</evidence>
<dbReference type="PANTHER" id="PTHR43046">
    <property type="entry name" value="GDP-MANNOSE MANNOSYL HYDROLASE"/>
    <property type="match status" value="1"/>
</dbReference>
<comment type="similarity">
    <text evidence="2 4">Belongs to the Nudix hydrolase family.</text>
</comment>
<reference evidence="7" key="1">
    <citation type="submission" date="2020-09" db="EMBL/GenBank/DDBJ databases">
        <title>Whole genome shotgun sequence of Streptomyces xanthophaeus NBRC 12829.</title>
        <authorList>
            <person name="Komaki H."/>
            <person name="Tamura T."/>
        </authorList>
    </citation>
    <scope>NUCLEOTIDE SEQUENCE</scope>
    <source>
        <strain evidence="7">NBRC 12829</strain>
    </source>
</reference>
<feature type="compositionally biased region" description="Basic and acidic residues" evidence="5">
    <location>
        <begin position="1"/>
        <end position="21"/>
    </location>
</feature>
<dbReference type="InterPro" id="IPR020476">
    <property type="entry name" value="Nudix_hydrolase"/>
</dbReference>
<evidence type="ECO:0000256" key="4">
    <source>
        <dbReference type="RuleBase" id="RU003476"/>
    </source>
</evidence>
<dbReference type="AlphaFoldDB" id="A0A919LDD9"/>
<dbReference type="Proteomes" id="UP000600026">
    <property type="component" value="Unassembled WGS sequence"/>
</dbReference>
<dbReference type="PANTHER" id="PTHR43046:SF14">
    <property type="entry name" value="MUTT_NUDIX FAMILY PROTEIN"/>
    <property type="match status" value="1"/>
</dbReference>
<dbReference type="PROSITE" id="PS00893">
    <property type="entry name" value="NUDIX_BOX"/>
    <property type="match status" value="1"/>
</dbReference>
<comment type="caution">
    <text evidence="7">The sequence shown here is derived from an EMBL/GenBank/DDBJ whole genome shotgun (WGS) entry which is preliminary data.</text>
</comment>
<organism evidence="7 8">
    <name type="scientific">Streptomyces xanthophaeus</name>
    <dbReference type="NCBI Taxonomy" id="67385"/>
    <lineage>
        <taxon>Bacteria</taxon>
        <taxon>Bacillati</taxon>
        <taxon>Actinomycetota</taxon>
        <taxon>Actinomycetes</taxon>
        <taxon>Kitasatosporales</taxon>
        <taxon>Streptomycetaceae</taxon>
        <taxon>Streptomyces</taxon>
    </lineage>
</organism>
<dbReference type="InterPro" id="IPR020084">
    <property type="entry name" value="NUDIX_hydrolase_CS"/>
</dbReference>
<dbReference type="Pfam" id="PF00293">
    <property type="entry name" value="NUDIX"/>
    <property type="match status" value="1"/>
</dbReference>
<dbReference type="PROSITE" id="PS51462">
    <property type="entry name" value="NUDIX"/>
    <property type="match status" value="1"/>
</dbReference>
<comment type="cofactor">
    <cofactor evidence="1">
        <name>Mg(2+)</name>
        <dbReference type="ChEBI" id="CHEBI:18420"/>
    </cofactor>
</comment>
<evidence type="ECO:0000313" key="8">
    <source>
        <dbReference type="Proteomes" id="UP000600026"/>
    </source>
</evidence>
<feature type="region of interest" description="Disordered" evidence="5">
    <location>
        <begin position="1"/>
        <end position="25"/>
    </location>
</feature>
<dbReference type="PRINTS" id="PR00502">
    <property type="entry name" value="NUDIXFAMILY"/>
</dbReference>
<evidence type="ECO:0000256" key="3">
    <source>
        <dbReference type="ARBA" id="ARBA00022801"/>
    </source>
</evidence>
<gene>
    <name evidence="7" type="ORF">Sxan_37100</name>
</gene>
<evidence type="ECO:0000259" key="6">
    <source>
        <dbReference type="PROSITE" id="PS51462"/>
    </source>
</evidence>
<dbReference type="InterPro" id="IPR000086">
    <property type="entry name" value="NUDIX_hydrolase_dom"/>
</dbReference>
<dbReference type="InterPro" id="IPR015797">
    <property type="entry name" value="NUDIX_hydrolase-like_dom_sf"/>
</dbReference>
<dbReference type="OrthoDB" id="4035289at2"/>
<dbReference type="EMBL" id="BNEE01000006">
    <property type="protein sequence ID" value="GHI86346.1"/>
    <property type="molecule type" value="Genomic_DNA"/>
</dbReference>
<dbReference type="SUPFAM" id="SSF55811">
    <property type="entry name" value="Nudix"/>
    <property type="match status" value="1"/>
</dbReference>
<keyword evidence="3 4" id="KW-0378">Hydrolase</keyword>
<proteinExistence type="inferred from homology"/>
<feature type="region of interest" description="Disordered" evidence="5">
    <location>
        <begin position="155"/>
        <end position="175"/>
    </location>
</feature>
<evidence type="ECO:0000256" key="5">
    <source>
        <dbReference type="SAM" id="MobiDB-lite"/>
    </source>
</evidence>
<dbReference type="Gene3D" id="3.90.79.10">
    <property type="entry name" value="Nucleoside Triphosphate Pyrophosphohydrolase"/>
    <property type="match status" value="1"/>
</dbReference>
<dbReference type="CDD" id="cd04678">
    <property type="entry name" value="NUDIX_MTH2_Nudt15"/>
    <property type="match status" value="1"/>
</dbReference>
<dbReference type="RefSeq" id="WP_051859177.1">
    <property type="nucleotide sequence ID" value="NZ_BNEE01000006.1"/>
</dbReference>
<protein>
    <submittedName>
        <fullName evidence="7">DNA mismatch repair protein MutT</fullName>
    </submittedName>
</protein>
<evidence type="ECO:0000256" key="1">
    <source>
        <dbReference type="ARBA" id="ARBA00001946"/>
    </source>
</evidence>
<accession>A0A919LDD9</accession>
<feature type="domain" description="Nudix hydrolase" evidence="6">
    <location>
        <begin position="23"/>
        <end position="150"/>
    </location>
</feature>